<dbReference type="EMBL" id="CP144700">
    <property type="protein sequence ID" value="WVZ23096.1"/>
    <property type="molecule type" value="Genomic_DNA"/>
</dbReference>
<reference evidence="1 2" key="1">
    <citation type="journal article" date="2023" name="Life. Sci Alliance">
        <title>Evolutionary insights into 3D genome organization and epigenetic landscape of Vigna mungo.</title>
        <authorList>
            <person name="Junaid A."/>
            <person name="Singh B."/>
            <person name="Bhatia S."/>
        </authorList>
    </citation>
    <scope>NUCLEOTIDE SEQUENCE [LARGE SCALE GENOMIC DNA]</scope>
    <source>
        <strain evidence="1">Urdbean</strain>
    </source>
</reference>
<organism evidence="1 2">
    <name type="scientific">Vigna mungo</name>
    <name type="common">Black gram</name>
    <name type="synonym">Phaseolus mungo</name>
    <dbReference type="NCBI Taxonomy" id="3915"/>
    <lineage>
        <taxon>Eukaryota</taxon>
        <taxon>Viridiplantae</taxon>
        <taxon>Streptophyta</taxon>
        <taxon>Embryophyta</taxon>
        <taxon>Tracheophyta</taxon>
        <taxon>Spermatophyta</taxon>
        <taxon>Magnoliopsida</taxon>
        <taxon>eudicotyledons</taxon>
        <taxon>Gunneridae</taxon>
        <taxon>Pentapetalae</taxon>
        <taxon>rosids</taxon>
        <taxon>fabids</taxon>
        <taxon>Fabales</taxon>
        <taxon>Fabaceae</taxon>
        <taxon>Papilionoideae</taxon>
        <taxon>50 kb inversion clade</taxon>
        <taxon>NPAAA clade</taxon>
        <taxon>indigoferoid/millettioid clade</taxon>
        <taxon>Phaseoleae</taxon>
        <taxon>Vigna</taxon>
    </lineage>
</organism>
<keyword evidence="2" id="KW-1185">Reference proteome</keyword>
<dbReference type="AlphaFoldDB" id="A0AAQ3P6P0"/>
<accession>A0AAQ3P6P0</accession>
<evidence type="ECO:0000313" key="2">
    <source>
        <dbReference type="Proteomes" id="UP001374535"/>
    </source>
</evidence>
<sequence>MASLVMLNRSKNLTGQSSISLTHFSFWCCPSACWVNGNLKRSSMHLYNSERPDRPQQIFSTFGVEDDDASNDLSLLSSSSLLAVLGCDLVGKLMDLTPYLLLECFGENVAILALFILKGA</sequence>
<dbReference type="Proteomes" id="UP001374535">
    <property type="component" value="Chromosome 1"/>
</dbReference>
<proteinExistence type="predicted"/>
<protein>
    <submittedName>
        <fullName evidence="1">Uncharacterized protein</fullName>
    </submittedName>
</protein>
<evidence type="ECO:0000313" key="1">
    <source>
        <dbReference type="EMBL" id="WVZ23096.1"/>
    </source>
</evidence>
<name>A0AAQ3P6P0_VIGMU</name>
<gene>
    <name evidence="1" type="ORF">V8G54_001640</name>
</gene>